<dbReference type="SUPFAM" id="SSF54447">
    <property type="entry name" value="ssDNA-binding transcriptional regulator domain"/>
    <property type="match status" value="1"/>
</dbReference>
<feature type="domain" description="WW" evidence="7">
    <location>
        <begin position="1"/>
        <end position="32"/>
    </location>
</feature>
<evidence type="ECO:0000313" key="8">
    <source>
        <dbReference type="EMBL" id="PIK43281.1"/>
    </source>
</evidence>
<keyword evidence="4" id="KW-0238">DNA-binding</keyword>
<comment type="caution">
    <text evidence="8">The sequence shown here is derived from an EMBL/GenBank/DDBJ whole genome shotgun (WGS) entry which is preliminary data.</text>
</comment>
<keyword evidence="6" id="KW-0539">Nucleus</keyword>
<dbReference type="InterPro" id="IPR045125">
    <property type="entry name" value="Sub1/Tcp4-like"/>
</dbReference>
<accession>A0A2G8K5J7</accession>
<keyword evidence="3" id="KW-0805">Transcription regulation</keyword>
<evidence type="ECO:0000259" key="7">
    <source>
        <dbReference type="PROSITE" id="PS50020"/>
    </source>
</evidence>
<dbReference type="InterPro" id="IPR003173">
    <property type="entry name" value="PC4_C"/>
</dbReference>
<evidence type="ECO:0000313" key="9">
    <source>
        <dbReference type="Proteomes" id="UP000230750"/>
    </source>
</evidence>
<dbReference type="InterPro" id="IPR001202">
    <property type="entry name" value="WW_dom"/>
</dbReference>
<dbReference type="GO" id="GO:0003677">
    <property type="term" value="F:DNA binding"/>
    <property type="evidence" value="ECO:0007669"/>
    <property type="project" value="UniProtKB-KW"/>
</dbReference>
<dbReference type="InterPro" id="IPR009044">
    <property type="entry name" value="ssDNA-bd_transcriptional_reg"/>
</dbReference>
<name>A0A2G8K5J7_STIJA</name>
<evidence type="ECO:0000256" key="1">
    <source>
        <dbReference type="ARBA" id="ARBA00004123"/>
    </source>
</evidence>
<evidence type="ECO:0000256" key="4">
    <source>
        <dbReference type="ARBA" id="ARBA00023125"/>
    </source>
</evidence>
<dbReference type="GO" id="GO:0060261">
    <property type="term" value="P:positive regulation of transcription initiation by RNA polymerase II"/>
    <property type="evidence" value="ECO:0007669"/>
    <property type="project" value="InterPro"/>
</dbReference>
<dbReference type="Proteomes" id="UP000230750">
    <property type="component" value="Unassembled WGS sequence"/>
</dbReference>
<organism evidence="8 9">
    <name type="scientific">Stichopus japonicus</name>
    <name type="common">Sea cucumber</name>
    <dbReference type="NCBI Taxonomy" id="307972"/>
    <lineage>
        <taxon>Eukaryota</taxon>
        <taxon>Metazoa</taxon>
        <taxon>Echinodermata</taxon>
        <taxon>Eleutherozoa</taxon>
        <taxon>Echinozoa</taxon>
        <taxon>Holothuroidea</taxon>
        <taxon>Aspidochirotacea</taxon>
        <taxon>Aspidochirotida</taxon>
        <taxon>Stichopodidae</taxon>
        <taxon>Apostichopus</taxon>
    </lineage>
</organism>
<dbReference type="GO" id="GO:0003713">
    <property type="term" value="F:transcription coactivator activity"/>
    <property type="evidence" value="ECO:0007669"/>
    <property type="project" value="InterPro"/>
</dbReference>
<keyword evidence="5" id="KW-0804">Transcription</keyword>
<dbReference type="GO" id="GO:0005634">
    <property type="term" value="C:nucleus"/>
    <property type="evidence" value="ECO:0007669"/>
    <property type="project" value="UniProtKB-SubCell"/>
</dbReference>
<protein>
    <submittedName>
        <fullName evidence="8">Activated RNA polymerase II transcriptional coactivator p15</fullName>
    </submittedName>
</protein>
<evidence type="ECO:0000256" key="6">
    <source>
        <dbReference type="ARBA" id="ARBA00023242"/>
    </source>
</evidence>
<comment type="subcellular location">
    <subcellularLocation>
        <location evidence="1">Nucleus</location>
    </subcellularLocation>
</comment>
<dbReference type="STRING" id="307972.A0A2G8K5J7"/>
<dbReference type="AlphaFoldDB" id="A0A2G8K5J7"/>
<dbReference type="OrthoDB" id="2505440at2759"/>
<comment type="similarity">
    <text evidence="2">Belongs to the transcriptional coactivator PC4 family.</text>
</comment>
<dbReference type="PANTHER" id="PTHR13215">
    <property type="entry name" value="RNA POLYMERASE II TRANSCRIPTIONAL COACTIVATOR"/>
    <property type="match status" value="1"/>
</dbReference>
<proteinExistence type="inferred from homology"/>
<dbReference type="Gene3D" id="2.30.31.10">
    <property type="entry name" value="Transcriptional Coactivator Pc4, Chain A"/>
    <property type="match status" value="1"/>
</dbReference>
<dbReference type="EMBL" id="MRZV01000863">
    <property type="protein sequence ID" value="PIK43281.1"/>
    <property type="molecule type" value="Genomic_DNA"/>
</dbReference>
<evidence type="ECO:0000256" key="2">
    <source>
        <dbReference type="ARBA" id="ARBA00009001"/>
    </source>
</evidence>
<dbReference type="Pfam" id="PF02229">
    <property type="entry name" value="PC4"/>
    <property type="match status" value="1"/>
</dbReference>
<dbReference type="PROSITE" id="PS50020">
    <property type="entry name" value="WW_DOMAIN_2"/>
    <property type="match status" value="1"/>
</dbReference>
<sequence>MDSAWTSLKDTEGKTVYFNSETSEATYDQPLPSKPVQTVIKPHFNQSISPKPLNIKGHTQRKRHVSNDTDIRIPIGDDRFVTVNVFNGKLYIHVREFFYNQAGRMLPTSRGIALTPAQWSTLIEKLPLIEDALHRKEEAQAEASHGLPKRRGVTHLKLKLSDSVDSTGYDTAGSTNSVIE</sequence>
<evidence type="ECO:0000256" key="5">
    <source>
        <dbReference type="ARBA" id="ARBA00023163"/>
    </source>
</evidence>
<evidence type="ECO:0000256" key="3">
    <source>
        <dbReference type="ARBA" id="ARBA00023015"/>
    </source>
</evidence>
<reference evidence="8 9" key="1">
    <citation type="journal article" date="2017" name="PLoS Biol.">
        <title>The sea cucumber genome provides insights into morphological evolution and visceral regeneration.</title>
        <authorList>
            <person name="Zhang X."/>
            <person name="Sun L."/>
            <person name="Yuan J."/>
            <person name="Sun Y."/>
            <person name="Gao Y."/>
            <person name="Zhang L."/>
            <person name="Li S."/>
            <person name="Dai H."/>
            <person name="Hamel J.F."/>
            <person name="Liu C."/>
            <person name="Yu Y."/>
            <person name="Liu S."/>
            <person name="Lin W."/>
            <person name="Guo K."/>
            <person name="Jin S."/>
            <person name="Xu P."/>
            <person name="Storey K.B."/>
            <person name="Huan P."/>
            <person name="Zhang T."/>
            <person name="Zhou Y."/>
            <person name="Zhang J."/>
            <person name="Lin C."/>
            <person name="Li X."/>
            <person name="Xing L."/>
            <person name="Huo D."/>
            <person name="Sun M."/>
            <person name="Wang L."/>
            <person name="Mercier A."/>
            <person name="Li F."/>
            <person name="Yang H."/>
            <person name="Xiang J."/>
        </authorList>
    </citation>
    <scope>NUCLEOTIDE SEQUENCE [LARGE SCALE GENOMIC DNA]</scope>
    <source>
        <strain evidence="8">Shaxun</strain>
        <tissue evidence="8">Muscle</tissue>
    </source>
</reference>
<keyword evidence="9" id="KW-1185">Reference proteome</keyword>
<gene>
    <name evidence="8" type="ORF">BSL78_19872</name>
</gene>